<dbReference type="GO" id="GO:0051539">
    <property type="term" value="F:4 iron, 4 sulfur cluster binding"/>
    <property type="evidence" value="ECO:0007669"/>
    <property type="project" value="TreeGrafter"/>
</dbReference>
<dbReference type="STRING" id="211165.GCA_000317285_01011"/>
<evidence type="ECO:0000313" key="2">
    <source>
        <dbReference type="EMBL" id="RUR84158.1"/>
    </source>
</evidence>
<dbReference type="Pfam" id="PF20903">
    <property type="entry name" value="SPL"/>
    <property type="match status" value="1"/>
</dbReference>
<comment type="caution">
    <text evidence="2">The sequence shown here is derived from an EMBL/GenBank/DDBJ whole genome shotgun (WGS) entry which is preliminary data.</text>
</comment>
<keyword evidence="2" id="KW-0456">Lyase</keyword>
<protein>
    <submittedName>
        <fullName evidence="2">Spore photoproduct lyase</fullName>
    </submittedName>
</protein>
<dbReference type="GO" id="GO:0003913">
    <property type="term" value="F:DNA photolyase activity"/>
    <property type="evidence" value="ECO:0007669"/>
    <property type="project" value="TreeGrafter"/>
</dbReference>
<dbReference type="Proteomes" id="UP000268857">
    <property type="component" value="Unassembled WGS sequence"/>
</dbReference>
<dbReference type="PANTHER" id="PTHR37822">
    <property type="entry name" value="SPORE PHOTOPRODUCT LYASE-RELATED"/>
    <property type="match status" value="1"/>
</dbReference>
<dbReference type="GO" id="GO:1904047">
    <property type="term" value="F:S-adenosyl-L-methionine binding"/>
    <property type="evidence" value="ECO:0007669"/>
    <property type="project" value="TreeGrafter"/>
</dbReference>
<dbReference type="PANTHER" id="PTHR37822:SF2">
    <property type="entry name" value="SPORE PHOTOPRODUCT LYASE"/>
    <property type="match status" value="1"/>
</dbReference>
<dbReference type="EMBL" id="RSCJ01000005">
    <property type="protein sequence ID" value="RUR84158.1"/>
    <property type="molecule type" value="Genomic_DNA"/>
</dbReference>
<dbReference type="Gene3D" id="3.40.50.12110">
    <property type="match status" value="1"/>
</dbReference>
<reference evidence="2 3" key="1">
    <citation type="journal article" date="2019" name="Genome Biol. Evol.">
        <title>Day and night: Metabolic profiles and evolutionary relationships of six axenic non-marine cyanobacteria.</title>
        <authorList>
            <person name="Will S.E."/>
            <person name="Henke P."/>
            <person name="Boedeker C."/>
            <person name="Huang S."/>
            <person name="Brinkmann H."/>
            <person name="Rohde M."/>
            <person name="Jarek M."/>
            <person name="Friedl T."/>
            <person name="Seufert S."/>
            <person name="Schumacher M."/>
            <person name="Overmann J."/>
            <person name="Neumann-Schaal M."/>
            <person name="Petersen J."/>
        </authorList>
    </citation>
    <scope>NUCLEOTIDE SEQUENCE [LARGE SCALE GENOMIC DNA]</scope>
    <source>
        <strain evidence="2 3">PCC 6912</strain>
    </source>
</reference>
<feature type="region of interest" description="Disordered" evidence="1">
    <location>
        <begin position="1"/>
        <end position="20"/>
    </location>
</feature>
<dbReference type="GO" id="GO:0042601">
    <property type="term" value="C:endospore-forming forespore"/>
    <property type="evidence" value="ECO:0007669"/>
    <property type="project" value="TreeGrafter"/>
</dbReference>
<dbReference type="AlphaFoldDB" id="A0A3S0Y4Q6"/>
<evidence type="ECO:0000313" key="3">
    <source>
        <dbReference type="Proteomes" id="UP000268857"/>
    </source>
</evidence>
<name>A0A3S0Y4Q6_CHLFR</name>
<dbReference type="InterPro" id="IPR049539">
    <property type="entry name" value="SPL"/>
</dbReference>
<evidence type="ECO:0000256" key="1">
    <source>
        <dbReference type="SAM" id="MobiDB-lite"/>
    </source>
</evidence>
<keyword evidence="3" id="KW-1185">Reference proteome</keyword>
<gene>
    <name evidence="2" type="primary">splB</name>
    <name evidence="2" type="ORF">PCC6912_17520</name>
</gene>
<dbReference type="Gene3D" id="3.80.30.30">
    <property type="match status" value="1"/>
</dbReference>
<dbReference type="OrthoDB" id="9787095at2"/>
<sequence>MPTVKTSSDTDNKVSSKPEALKPRLWMPERVVFTKAALAEPYGQKILQRVQSLNLPVEELSRNRLTGLRSESDRDTYNIAKRTLAVVSAPPSHFKLSPIPPSADWQFHIAEGCPGHCQYCYLAGSLSGPPVIRVFANLPHILENLAAYEQPGQTTTFEVSCYTDPLGIEHLTGSLAECIRYFGTRQDAHLRRVSKFDAVNELLDLPHNGNTRCRMSINAAPIASRFEGGTASVTARLAALRQLALPRERGGGGYPVGLVIAPIMPIDDWQMHYSRLFNQISAALDFECDLTFELISHRFTPSSKEVLQTWYPQSKLDMDELKRSIKRNKFGGTKYVYNSDTMKTLRRFFEGEIGQHFQNAKLLYWT</sequence>
<organism evidence="2 3">
    <name type="scientific">Chlorogloeopsis fritschii PCC 6912</name>
    <dbReference type="NCBI Taxonomy" id="211165"/>
    <lineage>
        <taxon>Bacteria</taxon>
        <taxon>Bacillati</taxon>
        <taxon>Cyanobacteriota</taxon>
        <taxon>Cyanophyceae</taxon>
        <taxon>Nostocales</taxon>
        <taxon>Chlorogloeopsidaceae</taxon>
        <taxon>Chlorogloeopsis</taxon>
    </lineage>
</organism>
<accession>A0A3S0Y4Q6</accession>
<proteinExistence type="predicted"/>
<feature type="compositionally biased region" description="Basic and acidic residues" evidence="1">
    <location>
        <begin position="8"/>
        <end position="20"/>
    </location>
</feature>